<dbReference type="PANTHER" id="PTHR45436:SF15">
    <property type="entry name" value="SENSOR HISTIDINE KINASE CUSS"/>
    <property type="match status" value="1"/>
</dbReference>
<keyword evidence="8 12" id="KW-1133">Transmembrane helix</keyword>
<evidence type="ECO:0000256" key="12">
    <source>
        <dbReference type="SAM" id="Phobius"/>
    </source>
</evidence>
<dbReference type="InterPro" id="IPR050428">
    <property type="entry name" value="TCS_sensor_his_kinase"/>
</dbReference>
<feature type="transmembrane region" description="Helical" evidence="12">
    <location>
        <begin position="207"/>
        <end position="226"/>
    </location>
</feature>
<evidence type="ECO:0000256" key="8">
    <source>
        <dbReference type="ARBA" id="ARBA00022989"/>
    </source>
</evidence>
<dbReference type="PRINTS" id="PR00344">
    <property type="entry name" value="BCTRLSENSOR"/>
</dbReference>
<comment type="subcellular location">
    <subcellularLocation>
        <location evidence="2">Membrane</location>
        <topology evidence="2">Multi-pass membrane protein</topology>
    </subcellularLocation>
</comment>
<dbReference type="EC" id="2.7.13.3" evidence="3"/>
<feature type="domain" description="HAMP" evidence="14">
    <location>
        <begin position="227"/>
        <end position="279"/>
    </location>
</feature>
<dbReference type="GO" id="GO:0000155">
    <property type="term" value="F:phosphorelay sensor kinase activity"/>
    <property type="evidence" value="ECO:0007669"/>
    <property type="project" value="InterPro"/>
</dbReference>
<gene>
    <name evidence="15" type="ORF">GBM96_06405</name>
</gene>
<dbReference type="CDD" id="cd00082">
    <property type="entry name" value="HisKA"/>
    <property type="match status" value="1"/>
</dbReference>
<evidence type="ECO:0000256" key="4">
    <source>
        <dbReference type="ARBA" id="ARBA00022553"/>
    </source>
</evidence>
<accession>A0AAI9WN05</accession>
<dbReference type="PANTHER" id="PTHR45436">
    <property type="entry name" value="SENSOR HISTIDINE KINASE YKOH"/>
    <property type="match status" value="1"/>
</dbReference>
<dbReference type="PROSITE" id="PS50109">
    <property type="entry name" value="HIS_KIN"/>
    <property type="match status" value="1"/>
</dbReference>
<evidence type="ECO:0000313" key="15">
    <source>
        <dbReference type="EMBL" id="KAB7651255.1"/>
    </source>
</evidence>
<protein>
    <recommendedName>
        <fullName evidence="3">histidine kinase</fullName>
        <ecNumber evidence="3">2.7.13.3</ecNumber>
    </recommendedName>
</protein>
<keyword evidence="7 15" id="KW-0418">Kinase</keyword>
<dbReference type="InterPro" id="IPR003660">
    <property type="entry name" value="HAMP_dom"/>
</dbReference>
<dbReference type="Proteomes" id="UP000469462">
    <property type="component" value="Unassembled WGS sequence"/>
</dbReference>
<dbReference type="InterPro" id="IPR004358">
    <property type="entry name" value="Sig_transdc_His_kin-like_C"/>
</dbReference>
<feature type="domain" description="Histidine kinase" evidence="13">
    <location>
        <begin position="287"/>
        <end position="516"/>
    </location>
</feature>
<dbReference type="InterPro" id="IPR005467">
    <property type="entry name" value="His_kinase_dom"/>
</dbReference>
<dbReference type="Gene3D" id="1.10.287.130">
    <property type="match status" value="1"/>
</dbReference>
<dbReference type="SMART" id="SM00388">
    <property type="entry name" value="HisKA"/>
    <property type="match status" value="1"/>
</dbReference>
<evidence type="ECO:0000256" key="7">
    <source>
        <dbReference type="ARBA" id="ARBA00022777"/>
    </source>
</evidence>
<evidence type="ECO:0000256" key="1">
    <source>
        <dbReference type="ARBA" id="ARBA00000085"/>
    </source>
</evidence>
<evidence type="ECO:0000256" key="5">
    <source>
        <dbReference type="ARBA" id="ARBA00022679"/>
    </source>
</evidence>
<comment type="catalytic activity">
    <reaction evidence="1">
        <text>ATP + protein L-histidine = ADP + protein N-phospho-L-histidine.</text>
        <dbReference type="EC" id="2.7.13.3"/>
    </reaction>
</comment>
<dbReference type="InterPro" id="IPR003594">
    <property type="entry name" value="HATPase_dom"/>
</dbReference>
<dbReference type="InterPro" id="IPR036097">
    <property type="entry name" value="HisK_dim/P_sf"/>
</dbReference>
<keyword evidence="4" id="KW-0597">Phosphoprotein</keyword>
<evidence type="ECO:0000259" key="13">
    <source>
        <dbReference type="PROSITE" id="PS50109"/>
    </source>
</evidence>
<dbReference type="GO" id="GO:0005886">
    <property type="term" value="C:plasma membrane"/>
    <property type="evidence" value="ECO:0007669"/>
    <property type="project" value="TreeGrafter"/>
</dbReference>
<comment type="caution">
    <text evidence="15">The sequence shown here is derived from an EMBL/GenBank/DDBJ whole genome shotgun (WGS) entry which is preliminary data.</text>
</comment>
<keyword evidence="9" id="KW-0902">Two-component regulatory system</keyword>
<evidence type="ECO:0000256" key="3">
    <source>
        <dbReference type="ARBA" id="ARBA00012438"/>
    </source>
</evidence>
<name>A0AAI9WN05_9BURK</name>
<evidence type="ECO:0000256" key="2">
    <source>
        <dbReference type="ARBA" id="ARBA00004141"/>
    </source>
</evidence>
<dbReference type="SUPFAM" id="SSF55874">
    <property type="entry name" value="ATPase domain of HSP90 chaperone/DNA topoisomerase II/histidine kinase"/>
    <property type="match status" value="1"/>
</dbReference>
<evidence type="ECO:0000256" key="10">
    <source>
        <dbReference type="ARBA" id="ARBA00023136"/>
    </source>
</evidence>
<evidence type="ECO:0000259" key="14">
    <source>
        <dbReference type="PROSITE" id="PS50885"/>
    </source>
</evidence>
<dbReference type="Pfam" id="PF00512">
    <property type="entry name" value="HisKA"/>
    <property type="match status" value="1"/>
</dbReference>
<reference evidence="15 16" key="1">
    <citation type="submission" date="2019-10" db="EMBL/GenBank/DDBJ databases">
        <title>Genome diversity of Sutterella seckii.</title>
        <authorList>
            <person name="Chaplin A.V."/>
            <person name="Sokolova S.R."/>
            <person name="Mosin K.A."/>
            <person name="Ivanova E.L."/>
            <person name="Kochetkova T.O."/>
            <person name="Goltsov A.Y."/>
            <person name="Trofimov D.Y."/>
            <person name="Efimov B.A."/>
        </authorList>
    </citation>
    <scope>NUCLEOTIDE SEQUENCE [LARGE SCALE GENOMIC DNA]</scope>
    <source>
        <strain evidence="15 16">ASD3426</strain>
    </source>
</reference>
<proteinExistence type="predicted"/>
<dbReference type="SMART" id="SM00387">
    <property type="entry name" value="HATPase_c"/>
    <property type="match status" value="1"/>
</dbReference>
<organism evidence="15 16">
    <name type="scientific">Sutterella seckii</name>
    <dbReference type="NCBI Taxonomy" id="1944635"/>
    <lineage>
        <taxon>Bacteria</taxon>
        <taxon>Pseudomonadati</taxon>
        <taxon>Pseudomonadota</taxon>
        <taxon>Betaproteobacteria</taxon>
        <taxon>Burkholderiales</taxon>
        <taxon>Sutterellaceae</taxon>
        <taxon>Sutterella</taxon>
    </lineage>
</organism>
<dbReference type="Pfam" id="PF02518">
    <property type="entry name" value="HATPase_c"/>
    <property type="match status" value="1"/>
</dbReference>
<dbReference type="PROSITE" id="PS50885">
    <property type="entry name" value="HAMP"/>
    <property type="match status" value="1"/>
</dbReference>
<feature type="region of interest" description="Disordered" evidence="11">
    <location>
        <begin position="341"/>
        <end position="361"/>
    </location>
</feature>
<evidence type="ECO:0000256" key="6">
    <source>
        <dbReference type="ARBA" id="ARBA00022692"/>
    </source>
</evidence>
<dbReference type="InterPro" id="IPR003661">
    <property type="entry name" value="HisK_dim/P_dom"/>
</dbReference>
<keyword evidence="10 12" id="KW-0472">Membrane</keyword>
<evidence type="ECO:0000256" key="9">
    <source>
        <dbReference type="ARBA" id="ARBA00023012"/>
    </source>
</evidence>
<dbReference type="SUPFAM" id="SSF47384">
    <property type="entry name" value="Homodimeric domain of signal transducing histidine kinase"/>
    <property type="match status" value="1"/>
</dbReference>
<dbReference type="AlphaFoldDB" id="A0AAI9WN05"/>
<sequence>MPRPAADSFLFPIFQEEPALSEILKRFKETISEIRTALRTPHSANPSFTLRASLCCAGAIVAFSLVASASIFAVSYFEAAESQEDRLEEVAGILARSRIAFSQKGNSFEALYMDDEDFEDRYIVDEDDPRAGLPAGADILIQTLHRTGRALRLRLERPLRDGYHTLKIHGADYRVFVLTVNVGGRHVVTAERKSAVWKEAWADTINLIIPFLVLSVLLSLWIWFFLWQMMRPVKRLAADLGHRSGDALSPMALTGMPSELLPLLTAFNGLLARVETLREQEARFVADAAHELRSPLAALSLQAERLEKEDLSPAARERLSTLRAGIDRAVRQVSQLLTLKRAQSKTSAKTSDQERRQGAAPQKADIISAFNEAIQSVYWEAEKLGLTLEVEGIEDLPPGAEPSLPMNFDDLFTILRNLLENAVRYSPAGTAVTLQLVSMNPPVIRVSDNGPGIPAAERERVMEPFYRRLGTGVSGTGLGLAIVKTLCDRWNLAVELDEAHPGNTEAPGLAVTIRKR</sequence>
<keyword evidence="6 12" id="KW-0812">Transmembrane</keyword>
<feature type="transmembrane region" description="Helical" evidence="12">
    <location>
        <begin position="54"/>
        <end position="77"/>
    </location>
</feature>
<dbReference type="Gene3D" id="3.30.565.10">
    <property type="entry name" value="Histidine kinase-like ATPase, C-terminal domain"/>
    <property type="match status" value="1"/>
</dbReference>
<dbReference type="InterPro" id="IPR036890">
    <property type="entry name" value="HATPase_C_sf"/>
</dbReference>
<evidence type="ECO:0000256" key="11">
    <source>
        <dbReference type="SAM" id="MobiDB-lite"/>
    </source>
</evidence>
<dbReference type="EMBL" id="WEHW01000018">
    <property type="protein sequence ID" value="KAB7651255.1"/>
    <property type="molecule type" value="Genomic_DNA"/>
</dbReference>
<evidence type="ECO:0000313" key="16">
    <source>
        <dbReference type="Proteomes" id="UP000469462"/>
    </source>
</evidence>
<keyword evidence="16" id="KW-1185">Reference proteome</keyword>
<keyword evidence="5" id="KW-0808">Transferase</keyword>